<dbReference type="NCBIfam" id="TIGR01030">
    <property type="entry name" value="rpmH_bact"/>
    <property type="match status" value="1"/>
</dbReference>
<keyword evidence="3 5" id="KW-0687">Ribonucleoprotein</keyword>
<reference evidence="7" key="1">
    <citation type="submission" date="2022-12" db="EMBL/GenBank/DDBJ databases">
        <title>Polyphasic identification of a Novel Hot-Spring Cyanobacterium Ocullathermofonsia sinensis gen nov. sp. nov. and Genomic Insights on its Adaptations to the Thermal Habitat.</title>
        <authorList>
            <person name="Daroch M."/>
            <person name="Tang J."/>
            <person name="Jiang Y."/>
        </authorList>
    </citation>
    <scope>NUCLEOTIDE SEQUENCE</scope>
    <source>
        <strain evidence="7">PKUAC-SCTA174</strain>
    </source>
</reference>
<dbReference type="InterPro" id="IPR000271">
    <property type="entry name" value="Ribosomal_bL34"/>
</dbReference>
<dbReference type="Pfam" id="PF00468">
    <property type="entry name" value="Ribosomal_L34"/>
    <property type="match status" value="1"/>
</dbReference>
<evidence type="ECO:0000256" key="5">
    <source>
        <dbReference type="HAMAP-Rule" id="MF_00391"/>
    </source>
</evidence>
<evidence type="ECO:0000256" key="3">
    <source>
        <dbReference type="ARBA" id="ARBA00023274"/>
    </source>
</evidence>
<dbReference type="Proteomes" id="UP001163152">
    <property type="component" value="Chromosome"/>
</dbReference>
<dbReference type="HAMAP" id="MF_00391">
    <property type="entry name" value="Ribosomal_bL34"/>
    <property type="match status" value="1"/>
</dbReference>
<sequence length="45" mass="5331">MTKRTLEGTCRKRKRTSGFRARMRTKTGQRVIKARRRKGRARLAV</sequence>
<gene>
    <name evidence="5 7" type="primary">rpmH</name>
    <name evidence="5" type="synonym">rpl34</name>
    <name evidence="7" type="ORF">OXH18_11215</name>
</gene>
<comment type="similarity">
    <text evidence="1 5">Belongs to the bacterial ribosomal protein bL34 family.</text>
</comment>
<dbReference type="KEGG" id="tsin:OXH18_11215"/>
<evidence type="ECO:0000313" key="8">
    <source>
        <dbReference type="Proteomes" id="UP001163152"/>
    </source>
</evidence>
<feature type="region of interest" description="Disordered" evidence="6">
    <location>
        <begin position="23"/>
        <end position="45"/>
    </location>
</feature>
<evidence type="ECO:0000256" key="1">
    <source>
        <dbReference type="ARBA" id="ARBA00010111"/>
    </source>
</evidence>
<keyword evidence="2 5" id="KW-0689">Ribosomal protein</keyword>
<dbReference type="EMBL" id="CP113797">
    <property type="protein sequence ID" value="WAL62530.1"/>
    <property type="molecule type" value="Genomic_DNA"/>
</dbReference>
<dbReference type="GO" id="GO:0005840">
    <property type="term" value="C:ribosome"/>
    <property type="evidence" value="ECO:0007669"/>
    <property type="project" value="UniProtKB-KW"/>
</dbReference>
<accession>A0A9E8ZFN9</accession>
<evidence type="ECO:0000256" key="6">
    <source>
        <dbReference type="SAM" id="MobiDB-lite"/>
    </source>
</evidence>
<evidence type="ECO:0000313" key="7">
    <source>
        <dbReference type="EMBL" id="WAL62530.1"/>
    </source>
</evidence>
<evidence type="ECO:0000256" key="4">
    <source>
        <dbReference type="ARBA" id="ARBA00035177"/>
    </source>
</evidence>
<dbReference type="PROSITE" id="PS00784">
    <property type="entry name" value="RIBOSOMAL_L34"/>
    <property type="match status" value="1"/>
</dbReference>
<dbReference type="RefSeq" id="WP_268612870.1">
    <property type="nucleotide sequence ID" value="NZ_CP113797.1"/>
</dbReference>
<protein>
    <recommendedName>
        <fullName evidence="4 5">Large ribosomal subunit protein bL34</fullName>
    </recommendedName>
</protein>
<proteinExistence type="inferred from homology"/>
<keyword evidence="8" id="KW-1185">Reference proteome</keyword>
<dbReference type="InterPro" id="IPR020939">
    <property type="entry name" value="Ribosomal_bL34_CS"/>
</dbReference>
<name>A0A9E8ZFN9_9CYAN</name>
<evidence type="ECO:0000256" key="2">
    <source>
        <dbReference type="ARBA" id="ARBA00022980"/>
    </source>
</evidence>
<organism evidence="7 8">
    <name type="scientific">Thermocoleostomius sinensis A174</name>
    <dbReference type="NCBI Taxonomy" id="2016057"/>
    <lineage>
        <taxon>Bacteria</taxon>
        <taxon>Bacillati</taxon>
        <taxon>Cyanobacteriota</taxon>
        <taxon>Cyanophyceae</taxon>
        <taxon>Oculatellales</taxon>
        <taxon>Oculatellaceae</taxon>
        <taxon>Thermocoleostomius</taxon>
    </lineage>
</organism>
<dbReference type="GO" id="GO:0006412">
    <property type="term" value="P:translation"/>
    <property type="evidence" value="ECO:0007669"/>
    <property type="project" value="UniProtKB-UniRule"/>
</dbReference>
<dbReference type="GO" id="GO:1990904">
    <property type="term" value="C:ribonucleoprotein complex"/>
    <property type="evidence" value="ECO:0007669"/>
    <property type="project" value="UniProtKB-KW"/>
</dbReference>
<dbReference type="AlphaFoldDB" id="A0A9E8ZFN9"/>
<dbReference type="Gene3D" id="1.10.287.3980">
    <property type="match status" value="1"/>
</dbReference>
<dbReference type="GO" id="GO:0003735">
    <property type="term" value="F:structural constituent of ribosome"/>
    <property type="evidence" value="ECO:0007669"/>
    <property type="project" value="InterPro"/>
</dbReference>